<dbReference type="Gene3D" id="3.20.20.80">
    <property type="entry name" value="Glycosidases"/>
    <property type="match status" value="1"/>
</dbReference>
<dbReference type="GO" id="GO:0071966">
    <property type="term" value="P:fungal-type cell wall polysaccharide metabolic process"/>
    <property type="evidence" value="ECO:0007669"/>
    <property type="project" value="TreeGrafter"/>
</dbReference>
<feature type="region of interest" description="Disordered" evidence="7">
    <location>
        <begin position="637"/>
        <end position="733"/>
    </location>
</feature>
<feature type="domain" description="Asl1-like glycosyl hydrolase catalytic" evidence="9">
    <location>
        <begin position="29"/>
        <end position="264"/>
    </location>
</feature>
<gene>
    <name evidence="10" type="ORF">PHSY_002700</name>
</gene>
<dbReference type="eggNOG" id="KOG2525">
    <property type="taxonomic scope" value="Eukaryota"/>
</dbReference>
<accession>R9PAJ9</accession>
<evidence type="ECO:0000313" key="10">
    <source>
        <dbReference type="EMBL" id="GAC95125.1"/>
    </source>
</evidence>
<feature type="compositionally biased region" description="Polar residues" evidence="7">
    <location>
        <begin position="710"/>
        <end position="719"/>
    </location>
</feature>
<feature type="region of interest" description="Disordered" evidence="7">
    <location>
        <begin position="558"/>
        <end position="589"/>
    </location>
</feature>
<dbReference type="Pfam" id="PF11790">
    <property type="entry name" value="Glyco_hydro_cc"/>
    <property type="match status" value="1"/>
</dbReference>
<dbReference type="RefSeq" id="XP_012188712.1">
    <property type="nucleotide sequence ID" value="XM_012333322.1"/>
</dbReference>
<evidence type="ECO:0000256" key="3">
    <source>
        <dbReference type="ARBA" id="ARBA00022723"/>
    </source>
</evidence>
<feature type="region of interest" description="Disordered" evidence="7">
    <location>
        <begin position="832"/>
        <end position="884"/>
    </location>
</feature>
<dbReference type="NCBIfam" id="TIGR01499">
    <property type="entry name" value="folC"/>
    <property type="match status" value="1"/>
</dbReference>
<dbReference type="Gene3D" id="3.90.190.20">
    <property type="entry name" value="Mur ligase, C-terminal domain"/>
    <property type="match status" value="1"/>
</dbReference>
<feature type="signal peptide" evidence="8">
    <location>
        <begin position="1"/>
        <end position="24"/>
    </location>
</feature>
<feature type="region of interest" description="Disordered" evidence="7">
    <location>
        <begin position="1146"/>
        <end position="1165"/>
    </location>
</feature>
<feature type="compositionally biased region" description="Low complexity" evidence="7">
    <location>
        <begin position="640"/>
        <end position="649"/>
    </location>
</feature>
<dbReference type="SUPFAM" id="SSF53623">
    <property type="entry name" value="MurD-like peptide ligases, catalytic domain"/>
    <property type="match status" value="1"/>
</dbReference>
<dbReference type="STRING" id="1305764.R9PAJ9"/>
<evidence type="ECO:0000256" key="8">
    <source>
        <dbReference type="SAM" id="SignalP"/>
    </source>
</evidence>
<dbReference type="FunFam" id="3.20.20.80:FF:000298">
    <property type="entry name" value="Chromosome 1, whole genome shotgun sequence"/>
    <property type="match status" value="1"/>
</dbReference>
<keyword evidence="4" id="KW-0547">Nucleotide-binding</keyword>
<keyword evidence="11" id="KW-1185">Reference proteome</keyword>
<reference evidence="11" key="1">
    <citation type="journal article" date="2013" name="Genome Announc.">
        <title>Draft genome sequence of the basidiomycetous yeast-like fungus Pseudozyma hubeiensis SY62, which produces an abundant amount of the biosurfactant mannosylerythritol lipids.</title>
        <authorList>
            <person name="Konishi M."/>
            <person name="Hatada Y."/>
            <person name="Horiuchi J."/>
        </authorList>
    </citation>
    <scope>NUCLEOTIDE SEQUENCE [LARGE SCALE GENOMIC DNA]</scope>
    <source>
        <strain evidence="11">SY62</strain>
    </source>
</reference>
<dbReference type="GO" id="GO:0005524">
    <property type="term" value="F:ATP binding"/>
    <property type="evidence" value="ECO:0007669"/>
    <property type="project" value="UniProtKB-KW"/>
</dbReference>
<dbReference type="InterPro" id="IPR036565">
    <property type="entry name" value="Mur-like_cat_sf"/>
</dbReference>
<feature type="compositionally biased region" description="Basic and acidic residues" evidence="7">
    <location>
        <begin position="908"/>
        <end position="917"/>
    </location>
</feature>
<evidence type="ECO:0000256" key="6">
    <source>
        <dbReference type="ARBA" id="ARBA00022842"/>
    </source>
</evidence>
<dbReference type="InterPro" id="IPR036615">
    <property type="entry name" value="Mur_ligase_C_dom_sf"/>
</dbReference>
<dbReference type="GO" id="GO:0046872">
    <property type="term" value="F:metal ion binding"/>
    <property type="evidence" value="ECO:0007669"/>
    <property type="project" value="UniProtKB-KW"/>
</dbReference>
<dbReference type="InterPro" id="IPR024655">
    <property type="entry name" value="Asl1_glyco_hydro_catalytic"/>
</dbReference>
<feature type="region of interest" description="Disordered" evidence="7">
    <location>
        <begin position="997"/>
        <end position="1060"/>
    </location>
</feature>
<dbReference type="Gene3D" id="3.40.1190.10">
    <property type="entry name" value="Mur-like, catalytic domain"/>
    <property type="match status" value="1"/>
</dbReference>
<protein>
    <recommendedName>
        <fullName evidence="9">Asl1-like glycosyl hydrolase catalytic domain-containing protein</fullName>
    </recommendedName>
</protein>
<evidence type="ECO:0000256" key="2">
    <source>
        <dbReference type="ARBA" id="ARBA00022598"/>
    </source>
</evidence>
<dbReference type="InterPro" id="IPR001645">
    <property type="entry name" value="Folylpolyglutamate_synth"/>
</dbReference>
<sequence>MRFSLSFLIVAIAAILCAASSTEAKLSRGLAWGVNNNYGPRIAKGLVKWYWHWQDGPNPKFDGKLQWIPCFWGPKYYSQWNQRKAEMKGNLPKYILSFNEPEIPGQANLDPKYAAKLHMKELEPYARKGVKISSPQMVYKTEWLVEFMKECDKLGCTIDFMAIHWYGTTRDMAKLKKWIKTIHKKFNKPIWVTEYGVTAKSGGNMGAIMKFHKEATMWMTKTKYVQRAAWLGCFEIDNPPDSYANNKNAFLNSNGSLRDIAYWYMYSQKANKRSVHHSNRALPSAHAARRALTHKDEEGNDIVDDEDPFEAPEHIVECDEYCQQRDKAIAAYEAEYGAIGEEDEDDDDKSEDDNIQSSSVLLLLLDPLSNSSALLRYRIGIAGFESCRPTQDSLKITMSSAEAARSLAGGGPASLIILKTHPPLPAFSIPHRVPDPSTDISSFKLNILRILTGQTNAQSSTKPLTFSEEVKEKAINGWKMQMLTLELRQSDDLDEDEEDGEDDATEMRGFELQDHHECSLIEEGDMIVVRLKPNHTLDELELPKLGPAHRYSAPAGSLTRAGTLSEPPPYSIIQPSEPSSFSSSVGAQPNANYHQHRYQDYRSAFRVVTANNVSSGRIRRSDAANAGSGYANHPAGLGQGLNLLQSSSGKGSGNKGKRRTSASAGAPRQSTNSAAAVPNADASAAAVSTPSNDPSSTSTNPSTVALPASTIDQQNVVSPPTSPRLASGTATPVSASGAFPAAIRRNSSSVVTVQAGQRSTAPAAATSSSANANGKSSSQFAAMPATALVIGPGVQGQVGRNPTSVNAPVGSYGGAELGEYGNVKGLVGFTGAGGSELRSKPRRKSSRQNSQEFLLSPTDNNVLDTSASRRRPSNPATAAADAAEKRAALARQSYSDAAAALGASTDAGAKRPIRERQASSSSRINKTELPTPPVLPPIQNLAPFPDFEASNAAAGRTRRERDLPPMPTAAEEANITMVAVSTPTEGKPPRLSFLRKFSTNTQTSRNTDSGQDSPVQDAGRAGGFFARSSQTTSVPVEDMDPAIKPVLEGEASQNSSLTRAERRYLEVQKALAGERERQAEAEKLRAEEIRASRARKEKEREKKESEAKKRAEEQKWEMWEEVRRRQKGGVKEEKMPPAIQRMYSGATGEAGEKKGKAVDSVEASPRDSFATATGVSASADVPSGSLQPPIGGAVASQNGNTNDNGSNIGQRIELGLERIIRLLARLGSPQKRFPVIHVAGTNGKGSTIAYLDSILRNALDIRTATFVSPHLIERRDCCKVDGQVVSKSVWRQAQSDVLFADQGLDIAAGANDDGQPLKSSPFELLTAQTFQAFSLLEGEQRPEVLLIEVGLGGRLDATNVFEEGQVLASLICPIDRDHEAFLGSKLEGIAREKAGIVKENGLCIVADQRLEDAETMDQLALGPLENEAKQLGGRAAGILDSVRNVCMARNARLVKTHIPWKVLSLPPTSSDGWGSKIEFTPRLAPTLFLSTSGLNPPSTFVAHPHDPVMFGVGVTVERTRANLTGVCMALQTLSSISRDEWVVDRWEELRTRIMWGLRDDAESNLRVRESINSVEWEGRCSWFKLGGADVLVDGAHNEGSAKALREYLDCCLRGQKLKGLGRVEVSYVFAFSEGKDYESMVRALLQNRQEGVDVKVALTRFSPPEGMPWVKSVELDDAARTLKEVGRTVEMGEKHRRLTLLISCGCSSTMIHDNLFCTVSFELIHSHALACQMKRETFRVRGKIEEATFVLQDQAKVGSRVHMNDGDELAR</sequence>
<dbReference type="Proteomes" id="UP000014071">
    <property type="component" value="Unassembled WGS sequence"/>
</dbReference>
<evidence type="ECO:0000313" key="11">
    <source>
        <dbReference type="Proteomes" id="UP000014071"/>
    </source>
</evidence>
<evidence type="ECO:0000259" key="9">
    <source>
        <dbReference type="Pfam" id="PF11790"/>
    </source>
</evidence>
<dbReference type="PANTHER" id="PTHR34154">
    <property type="entry name" value="ALKALI-SENSITIVE LINKAGE PROTEIN 1"/>
    <property type="match status" value="1"/>
</dbReference>
<feature type="compositionally biased region" description="Polar residues" evidence="7">
    <location>
        <begin position="847"/>
        <end position="866"/>
    </location>
</feature>
<keyword evidence="3" id="KW-0479">Metal-binding</keyword>
<dbReference type="UniPathway" id="UPA00850"/>
<evidence type="ECO:0000256" key="4">
    <source>
        <dbReference type="ARBA" id="ARBA00022741"/>
    </source>
</evidence>
<feature type="compositionally biased region" description="Low complexity" evidence="7">
    <location>
        <begin position="571"/>
        <end position="584"/>
    </location>
</feature>
<feature type="compositionally biased region" description="Basic and acidic residues" evidence="7">
    <location>
        <begin position="1150"/>
        <end position="1159"/>
    </location>
</feature>
<feature type="region of interest" description="Disordered" evidence="7">
    <location>
        <begin position="904"/>
        <end position="973"/>
    </location>
</feature>
<dbReference type="InterPro" id="IPR053183">
    <property type="entry name" value="ASL1"/>
</dbReference>
<dbReference type="InterPro" id="IPR017853">
    <property type="entry name" value="GH"/>
</dbReference>
<dbReference type="GO" id="GO:0009277">
    <property type="term" value="C:fungal-type cell wall"/>
    <property type="evidence" value="ECO:0007669"/>
    <property type="project" value="TreeGrafter"/>
</dbReference>
<dbReference type="GeneID" id="24107991"/>
<dbReference type="OrthoDB" id="5212574at2759"/>
<dbReference type="HOGENOM" id="CLU_002591_0_0_1"/>
<comment type="similarity">
    <text evidence="1">Belongs to the folylpolyglutamate synthase family.</text>
</comment>
<feature type="compositionally biased region" description="Polar residues" evidence="7">
    <location>
        <begin position="997"/>
        <end position="1014"/>
    </location>
</feature>
<proteinExistence type="inferred from homology"/>
<dbReference type="GO" id="GO:0004326">
    <property type="term" value="F:tetrahydrofolylpolyglutamate synthase activity"/>
    <property type="evidence" value="ECO:0007669"/>
    <property type="project" value="InterPro"/>
</dbReference>
<evidence type="ECO:0000256" key="7">
    <source>
        <dbReference type="SAM" id="MobiDB-lite"/>
    </source>
</evidence>
<feature type="chain" id="PRO_5004478109" description="Asl1-like glycosyl hydrolase catalytic domain-containing protein" evidence="8">
    <location>
        <begin position="25"/>
        <end position="1771"/>
    </location>
</feature>
<keyword evidence="2" id="KW-0436">Ligase</keyword>
<organism evidence="10 11">
    <name type="scientific">Pseudozyma hubeiensis (strain SY62)</name>
    <name type="common">Yeast</name>
    <dbReference type="NCBI Taxonomy" id="1305764"/>
    <lineage>
        <taxon>Eukaryota</taxon>
        <taxon>Fungi</taxon>
        <taxon>Dikarya</taxon>
        <taxon>Basidiomycota</taxon>
        <taxon>Ustilaginomycotina</taxon>
        <taxon>Ustilaginomycetes</taxon>
        <taxon>Ustilaginales</taxon>
        <taxon>Ustilaginaceae</taxon>
        <taxon>Pseudozyma</taxon>
    </lineage>
</organism>
<keyword evidence="8" id="KW-0732">Signal</keyword>
<dbReference type="PANTHER" id="PTHR34154:SF3">
    <property type="entry name" value="ALKALI-SENSITIVE LINKAGE PROTEIN 1"/>
    <property type="match status" value="1"/>
</dbReference>
<keyword evidence="5" id="KW-0067">ATP-binding</keyword>
<name>R9PAJ9_PSEHS</name>
<dbReference type="EMBL" id="DF238790">
    <property type="protein sequence ID" value="GAC95125.1"/>
    <property type="molecule type" value="Genomic_DNA"/>
</dbReference>
<keyword evidence="6" id="KW-0460">Magnesium</keyword>
<dbReference type="SUPFAM" id="SSF53244">
    <property type="entry name" value="MurD-like peptide ligases, peptide-binding domain"/>
    <property type="match status" value="1"/>
</dbReference>
<dbReference type="SUPFAM" id="SSF51445">
    <property type="entry name" value="(Trans)glycosidases"/>
    <property type="match status" value="1"/>
</dbReference>
<feature type="region of interest" description="Disordered" evidence="7">
    <location>
        <begin position="1074"/>
        <end position="1113"/>
    </location>
</feature>
<evidence type="ECO:0000256" key="5">
    <source>
        <dbReference type="ARBA" id="ARBA00022840"/>
    </source>
</evidence>
<feature type="compositionally biased region" description="Low complexity" evidence="7">
    <location>
        <begin position="671"/>
        <end position="703"/>
    </location>
</feature>
<evidence type="ECO:0000256" key="1">
    <source>
        <dbReference type="ARBA" id="ARBA00008276"/>
    </source>
</evidence>